<sequence length="65" mass="7391">MNTILSPIESEFGTQQEAQAHDAWFRSRVLESMADTRPAVPHDQVVAETEAIIQAAEQRQSVRRR</sequence>
<reference evidence="3 4" key="1">
    <citation type="submission" date="2016-06" db="EMBL/GenBank/DDBJ databases">
        <authorList>
            <person name="Kjaerup R.B."/>
            <person name="Dalgaard T.S."/>
            <person name="Juul-Madsen H.R."/>
        </authorList>
    </citation>
    <scope>NUCLEOTIDE SEQUENCE [LARGE SCALE GENOMIC DNA]</scope>
    <source>
        <strain evidence="3 4">DSM 16361</strain>
    </source>
</reference>
<dbReference type="OrthoDB" id="1666683at2"/>
<evidence type="ECO:0000313" key="4">
    <source>
        <dbReference type="Proteomes" id="UP000214566"/>
    </source>
</evidence>
<evidence type="ECO:0000259" key="1">
    <source>
        <dbReference type="Pfam" id="PF21217"/>
    </source>
</evidence>
<protein>
    <recommendedName>
        <fullName evidence="1">Stability determinant domain-containing protein</fullName>
    </recommendedName>
</protein>
<dbReference type="EMBL" id="FLMQ01000034">
    <property type="protein sequence ID" value="SBP86582.1"/>
    <property type="molecule type" value="Genomic_DNA"/>
</dbReference>
<organism evidence="3 4">
    <name type="scientific">Thiomonas delicata</name>
    <name type="common">Thiomonas cuprina</name>
    <dbReference type="NCBI Taxonomy" id="364030"/>
    <lineage>
        <taxon>Bacteria</taxon>
        <taxon>Pseudomonadati</taxon>
        <taxon>Pseudomonadota</taxon>
        <taxon>Betaproteobacteria</taxon>
        <taxon>Burkholderiales</taxon>
        <taxon>Thiomonas</taxon>
    </lineage>
</organism>
<evidence type="ECO:0000313" key="3">
    <source>
        <dbReference type="EMBL" id="SBP86943.1"/>
    </source>
</evidence>
<dbReference type="Gene3D" id="6.20.450.20">
    <property type="match status" value="1"/>
</dbReference>
<name>A0A238D117_THIDL</name>
<accession>A0A238D117</accession>
<dbReference type="InterPro" id="IPR048851">
    <property type="entry name" value="PaaA2_dom"/>
</dbReference>
<dbReference type="AlphaFoldDB" id="A0A238D117"/>
<dbReference type="Pfam" id="PF21217">
    <property type="entry name" value="PaaA2"/>
    <property type="match status" value="1"/>
</dbReference>
<dbReference type="RefSeq" id="WP_094159103.1">
    <property type="nucleotide sequence ID" value="NZ_LT592170.1"/>
</dbReference>
<evidence type="ECO:0000313" key="2">
    <source>
        <dbReference type="EMBL" id="SBP86582.1"/>
    </source>
</evidence>
<keyword evidence="4" id="KW-1185">Reference proteome</keyword>
<proteinExistence type="predicted"/>
<dbReference type="EMBL" id="FLMQ01000045">
    <property type="protein sequence ID" value="SBP86943.1"/>
    <property type="molecule type" value="Genomic_DNA"/>
</dbReference>
<feature type="domain" description="Stability determinant" evidence="1">
    <location>
        <begin position="18"/>
        <end position="48"/>
    </location>
</feature>
<dbReference type="Proteomes" id="UP000214566">
    <property type="component" value="Unassembled WGS sequence"/>
</dbReference>
<gene>
    <name evidence="2" type="ORF">THIARS_40211</name>
    <name evidence="3" type="ORF">THIARS_50191</name>
</gene>